<dbReference type="EMBL" id="CAFBMB010000120">
    <property type="protein sequence ID" value="CAB4906971.1"/>
    <property type="molecule type" value="Genomic_DNA"/>
</dbReference>
<protein>
    <submittedName>
        <fullName evidence="1">Unannotated protein</fullName>
    </submittedName>
</protein>
<evidence type="ECO:0000313" key="1">
    <source>
        <dbReference type="EMBL" id="CAB4906971.1"/>
    </source>
</evidence>
<dbReference type="AlphaFoldDB" id="A0A6J7GF19"/>
<proteinExistence type="predicted"/>
<name>A0A6J7GF19_9ZZZZ</name>
<gene>
    <name evidence="1" type="ORF">UFOPK3516_01251</name>
</gene>
<sequence>MTLHDVPTQTCARVRRTLEIDSPSGGNILEGAHPQGLPHDVGSERVARLFDDGETHAAAANRVAVRRITEHRSGFDCQAHAVVGGRDGDDLTFFFNESRKHQASFRGVASMSRSLPRWVTF</sequence>
<organism evidence="1">
    <name type="scientific">freshwater metagenome</name>
    <dbReference type="NCBI Taxonomy" id="449393"/>
    <lineage>
        <taxon>unclassified sequences</taxon>
        <taxon>metagenomes</taxon>
        <taxon>ecological metagenomes</taxon>
    </lineage>
</organism>
<accession>A0A6J7GF19</accession>
<reference evidence="1" key="1">
    <citation type="submission" date="2020-05" db="EMBL/GenBank/DDBJ databases">
        <authorList>
            <person name="Chiriac C."/>
            <person name="Salcher M."/>
            <person name="Ghai R."/>
            <person name="Kavagutti S V."/>
        </authorList>
    </citation>
    <scope>NUCLEOTIDE SEQUENCE</scope>
</reference>